<dbReference type="PANTHER" id="PTHR12898">
    <property type="entry name" value="MEDIATOR OF RNA POLYMERASE II TRANSCRIPTION SUBUNIT 24"/>
    <property type="match status" value="1"/>
</dbReference>
<reference evidence="10" key="2">
    <citation type="journal article" date="2021" name="World Allergy Organ. J.">
        <title>Chromosome-level assembly of Dermatophagoides farinae genome and transcriptome reveals two novel allergens Der f 37 and Der f 39.</title>
        <authorList>
            <person name="Chen J."/>
            <person name="Cai Z."/>
            <person name="Fan D."/>
            <person name="Hu J."/>
            <person name="Hou Y."/>
            <person name="He Y."/>
            <person name="Zhang Z."/>
            <person name="Zhao Z."/>
            <person name="Gao P."/>
            <person name="Hu W."/>
            <person name="Sun J."/>
            <person name="Li J."/>
            <person name="Ji K."/>
        </authorList>
    </citation>
    <scope>NUCLEOTIDE SEQUENCE</scope>
    <source>
        <strain evidence="10">JKM2019</strain>
    </source>
</reference>
<feature type="compositionally biased region" description="Polar residues" evidence="9">
    <location>
        <begin position="488"/>
        <end position="499"/>
    </location>
</feature>
<evidence type="ECO:0000256" key="1">
    <source>
        <dbReference type="ARBA" id="ARBA00004123"/>
    </source>
</evidence>
<evidence type="ECO:0000256" key="4">
    <source>
        <dbReference type="ARBA" id="ARBA00023015"/>
    </source>
</evidence>
<evidence type="ECO:0000256" key="8">
    <source>
        <dbReference type="ARBA" id="ARBA00031960"/>
    </source>
</evidence>
<dbReference type="AlphaFoldDB" id="A0A9D4NZX6"/>
<evidence type="ECO:0000256" key="2">
    <source>
        <dbReference type="ARBA" id="ARBA00007864"/>
    </source>
</evidence>
<feature type="compositionally biased region" description="Low complexity" evidence="9">
    <location>
        <begin position="500"/>
        <end position="516"/>
    </location>
</feature>
<gene>
    <name evidence="10" type="ORF">HUG17_4431</name>
</gene>
<dbReference type="InterPro" id="IPR021429">
    <property type="entry name" value="Mediator_Med24"/>
</dbReference>
<evidence type="ECO:0000256" key="7">
    <source>
        <dbReference type="ARBA" id="ARBA00023242"/>
    </source>
</evidence>
<dbReference type="Pfam" id="PF11277">
    <property type="entry name" value="Med24_N"/>
    <property type="match status" value="1"/>
</dbReference>
<comment type="caution">
    <text evidence="10">The sequence shown here is derived from an EMBL/GenBank/DDBJ whole genome shotgun (WGS) entry which is preliminary data.</text>
</comment>
<keyword evidence="7" id="KW-0539">Nucleus</keyword>
<dbReference type="GO" id="GO:0060261">
    <property type="term" value="P:positive regulation of transcription initiation by RNA polymerase II"/>
    <property type="evidence" value="ECO:0007669"/>
    <property type="project" value="TreeGrafter"/>
</dbReference>
<keyword evidence="5" id="KW-0010">Activator</keyword>
<feature type="region of interest" description="Disordered" evidence="9">
    <location>
        <begin position="488"/>
        <end position="516"/>
    </location>
</feature>
<evidence type="ECO:0000256" key="3">
    <source>
        <dbReference type="ARBA" id="ARBA00019693"/>
    </source>
</evidence>
<comment type="subcellular location">
    <subcellularLocation>
        <location evidence="1">Nucleus</location>
    </subcellularLocation>
</comment>
<dbReference type="PANTHER" id="PTHR12898:SF1">
    <property type="entry name" value="MEDIATOR OF RNA POLYMERASE II TRANSCRIPTION SUBUNIT 24"/>
    <property type="match status" value="1"/>
</dbReference>
<sequence length="1186" mass="136519">MVITMMMDTSSTVTSTSFKIKDLLLRAWRERWTEIEWGREIKRLLRGVSGDVYDLADCMLRQAINGPVTNSLLMLYLNHCLDSQIISFGACIMAITKIPDLKPQCMNSLLDFLIRYKTRTNCYGNDDECIALCRSLVTFVHWLHSIILSSLNELNHEFGSNLDPTNILTIDNIHWLIMDKSCQMLRFIIDSSYLKALLYIGRMEEQTVWKQCIQLHNELIMKLQQQMSQSSSSSSSSSSIKSIFDTIQAFQTKIEWLSNDGITNTNVKKQPNIQPLDTEITNSIIPVVYQMMTTRPEFGYIQYRPLSHHSIRIVVSFYAILDPSCSNELIANYLAIIARSFDLSLSKLYCEILHTCLVGLIDTHNLANEDRKNINYHAWIAFLLFKIPQIFLQLSHHRIKLRKEIRFQSEDQSSVVDNHHHSDLESGIDMLMDLGPCIDQFLLRYKTEHLQKLFDSFKEPQMNLLSATSVDRYMREINRMALSASNDSMQNNLYNNDTGSDQQQQQQQTDSQQQSSSSSLDALSSNILIFRAEHTVTSILAPLYMENCKIEEVAGIICRMQHSFDVILCAAASNGLLPKFAQRLMELNRSNIVSRGENVRSSQIRAVIFDITFISLCSLIEQYRSDVLLESNSTNNQSDNSNSSFFINWCRWNIPSTNACYAPNVILSSYKDESKYEHLLPQLITTNDMTEFRTSLVSWDEMCIAAQFATAEILNAWIHDQITEDDVRIFIDRLKSRLCSLGLSAACWLFAKLETISAEHQSKIMMMLQELQTPSTSMINSSTESFSNDANETNLAFGYKQRFLLMSTTLKRLLTKYVPHTKLSTMNNSPTKTGTTLPIRLSKSPLNTMLDQCLHMTRKHFTLKLIYDFDGLYSLGGPRWFVTQVFRYLFNFCDKTVVCLQDSVDLAYGLFHIDLEQCALVLLRHTLPKFLLSKSNELHLTEPIISALIRLTVITTYSALEQLEIHELYPDESLELNDNLLENTAFYYKRREHQSNSSNQNVVTNGNGNPMDVGDNPIDENSWSFSIDSDTTDYQWILKEPLYIELVHLFQFIMEQSFEYEFSPWLLVPISLMEQILLNLREDAPKFLQFISFNLLEAMIHLGHCQSPCIEQLLAYLVLDTSRSRKIGAKLICQLELVRQYVDRQRNGSHNNRNVQQRLMMTMKSKQTTSINQQSTIAINNNNQQH</sequence>
<organism evidence="10">
    <name type="scientific">Dermatophagoides farinae</name>
    <name type="common">American house dust mite</name>
    <dbReference type="NCBI Taxonomy" id="6954"/>
    <lineage>
        <taxon>Eukaryota</taxon>
        <taxon>Metazoa</taxon>
        <taxon>Ecdysozoa</taxon>
        <taxon>Arthropoda</taxon>
        <taxon>Chelicerata</taxon>
        <taxon>Arachnida</taxon>
        <taxon>Acari</taxon>
        <taxon>Acariformes</taxon>
        <taxon>Sarcoptiformes</taxon>
        <taxon>Astigmata</taxon>
        <taxon>Psoroptidia</taxon>
        <taxon>Analgoidea</taxon>
        <taxon>Pyroglyphidae</taxon>
        <taxon>Dermatophagoidinae</taxon>
        <taxon>Dermatophagoides</taxon>
    </lineage>
</organism>
<comment type="similarity">
    <text evidence="2">Belongs to the Mediator complex subunit 24 family.</text>
</comment>
<proteinExistence type="inferred from homology"/>
<evidence type="ECO:0000256" key="9">
    <source>
        <dbReference type="SAM" id="MobiDB-lite"/>
    </source>
</evidence>
<protein>
    <recommendedName>
        <fullName evidence="3">Mediator of RNA polymerase II transcription subunit 24</fullName>
    </recommendedName>
    <alternativeName>
        <fullName evidence="8">Mediator complex subunit 24</fullName>
    </alternativeName>
</protein>
<accession>A0A9D4NZX6</accession>
<keyword evidence="6" id="KW-0804">Transcription</keyword>
<dbReference type="EMBL" id="SDOV01000004">
    <property type="protein sequence ID" value="KAH7641387.1"/>
    <property type="molecule type" value="Genomic_DNA"/>
</dbReference>
<evidence type="ECO:0000313" key="10">
    <source>
        <dbReference type="EMBL" id="KAH7641387.1"/>
    </source>
</evidence>
<reference evidence="10" key="1">
    <citation type="submission" date="2020-06" db="EMBL/GenBank/DDBJ databases">
        <authorList>
            <person name="Ji K."/>
            <person name="Li J."/>
        </authorList>
    </citation>
    <scope>NUCLEOTIDE SEQUENCE</scope>
    <source>
        <strain evidence="10">JKM2019</strain>
        <tissue evidence="10">Whole body</tissue>
    </source>
</reference>
<keyword evidence="4" id="KW-0805">Transcription regulation</keyword>
<name>A0A9D4NZX6_DERFA</name>
<dbReference type="Proteomes" id="UP000828236">
    <property type="component" value="Unassembled WGS sequence"/>
</dbReference>
<dbReference type="GO" id="GO:0016592">
    <property type="term" value="C:mediator complex"/>
    <property type="evidence" value="ECO:0007669"/>
    <property type="project" value="InterPro"/>
</dbReference>
<evidence type="ECO:0000256" key="6">
    <source>
        <dbReference type="ARBA" id="ARBA00023163"/>
    </source>
</evidence>
<dbReference type="GO" id="GO:0003712">
    <property type="term" value="F:transcription coregulator activity"/>
    <property type="evidence" value="ECO:0007669"/>
    <property type="project" value="TreeGrafter"/>
</dbReference>
<evidence type="ECO:0000256" key="5">
    <source>
        <dbReference type="ARBA" id="ARBA00023159"/>
    </source>
</evidence>